<keyword evidence="1" id="KW-0479">Metal-binding</keyword>
<evidence type="ECO:0000256" key="6">
    <source>
        <dbReference type="PROSITE-ProRule" id="PRU00027"/>
    </source>
</evidence>
<keyword evidence="5" id="KW-0804">Transcription</keyword>
<evidence type="ECO:0000256" key="3">
    <source>
        <dbReference type="ARBA" id="ARBA00022833"/>
    </source>
</evidence>
<organism evidence="8 9">
    <name type="scientific">Raphanus sativus</name>
    <name type="common">Radish</name>
    <name type="synonym">Raphanus raphanistrum var. sativus</name>
    <dbReference type="NCBI Taxonomy" id="3726"/>
    <lineage>
        <taxon>Eukaryota</taxon>
        <taxon>Viridiplantae</taxon>
        <taxon>Streptophyta</taxon>
        <taxon>Embryophyta</taxon>
        <taxon>Tracheophyta</taxon>
        <taxon>Spermatophyta</taxon>
        <taxon>Magnoliopsida</taxon>
        <taxon>eudicotyledons</taxon>
        <taxon>Gunneridae</taxon>
        <taxon>Pentapetalae</taxon>
        <taxon>rosids</taxon>
        <taxon>malvids</taxon>
        <taxon>Brassicales</taxon>
        <taxon>Brassicaceae</taxon>
        <taxon>Brassiceae</taxon>
        <taxon>Raphanus</taxon>
    </lineage>
</organism>
<keyword evidence="2 6" id="KW-0863">Zinc-finger</keyword>
<dbReference type="Proteomes" id="UP000504610">
    <property type="component" value="Unplaced"/>
</dbReference>
<evidence type="ECO:0000256" key="5">
    <source>
        <dbReference type="ARBA" id="ARBA00023163"/>
    </source>
</evidence>
<keyword evidence="4" id="KW-0805">Transcription regulation</keyword>
<dbReference type="InterPro" id="IPR036236">
    <property type="entry name" value="Znf_C2H2_sf"/>
</dbReference>
<reference evidence="9" key="1">
    <citation type="submission" date="2025-08" db="UniProtKB">
        <authorList>
            <consortium name="RefSeq"/>
        </authorList>
    </citation>
    <scope>IDENTIFICATION</scope>
    <source>
        <tissue evidence="9">Leaf</tissue>
    </source>
</reference>
<evidence type="ECO:0000256" key="2">
    <source>
        <dbReference type="ARBA" id="ARBA00022771"/>
    </source>
</evidence>
<dbReference type="GO" id="GO:0008270">
    <property type="term" value="F:zinc ion binding"/>
    <property type="evidence" value="ECO:0007669"/>
    <property type="project" value="UniProtKB-KW"/>
</dbReference>
<name>A0A9W3CJ18_RAPSA</name>
<gene>
    <name evidence="9" type="primary">LOC108836003</name>
</gene>
<accession>A0A9W3CJ18</accession>
<dbReference type="GeneID" id="108836003"/>
<dbReference type="PANTHER" id="PTHR46481:SF2">
    <property type="entry name" value="BED-TYPE DOMAIN-CONTAINING PROTEIN"/>
    <property type="match status" value="1"/>
</dbReference>
<dbReference type="PANTHER" id="PTHR46481">
    <property type="entry name" value="ZINC FINGER BED DOMAIN-CONTAINING PROTEIN 4"/>
    <property type="match status" value="1"/>
</dbReference>
<dbReference type="InterPro" id="IPR003656">
    <property type="entry name" value="Znf_BED"/>
</dbReference>
<dbReference type="RefSeq" id="XP_056851603.1">
    <property type="nucleotide sequence ID" value="XM_056995623.1"/>
</dbReference>
<evidence type="ECO:0000256" key="1">
    <source>
        <dbReference type="ARBA" id="ARBA00022723"/>
    </source>
</evidence>
<dbReference type="SUPFAM" id="SSF53098">
    <property type="entry name" value="Ribonuclease H-like"/>
    <property type="match status" value="1"/>
</dbReference>
<dbReference type="InterPro" id="IPR052035">
    <property type="entry name" value="ZnF_BED_domain_contain"/>
</dbReference>
<evidence type="ECO:0000256" key="4">
    <source>
        <dbReference type="ARBA" id="ARBA00023015"/>
    </source>
</evidence>
<dbReference type="Pfam" id="PF02892">
    <property type="entry name" value="zf-BED"/>
    <property type="match status" value="1"/>
</dbReference>
<dbReference type="SMART" id="SM00614">
    <property type="entry name" value="ZnF_BED"/>
    <property type="match status" value="1"/>
</dbReference>
<keyword evidence="8" id="KW-1185">Reference proteome</keyword>
<dbReference type="OrthoDB" id="1745426at2759"/>
<dbReference type="PROSITE" id="PS50808">
    <property type="entry name" value="ZF_BED"/>
    <property type="match status" value="1"/>
</dbReference>
<protein>
    <submittedName>
        <fullName evidence="9">AC transposase</fullName>
    </submittedName>
</protein>
<evidence type="ECO:0000259" key="7">
    <source>
        <dbReference type="PROSITE" id="PS50808"/>
    </source>
</evidence>
<keyword evidence="3" id="KW-0862">Zinc</keyword>
<dbReference type="GO" id="GO:0003677">
    <property type="term" value="F:DNA binding"/>
    <property type="evidence" value="ECO:0007669"/>
    <property type="project" value="InterPro"/>
</dbReference>
<sequence length="340" mass="38855">MDEVPLTEGNSSQNLKIGSKLPESLRRRLIDFLRSNSDFFAWPHEDMPGIDPDVIMHQLKVDPMHPPVRQEMRKFTPERDEIINEEMASSAFGNQASDVEMQFDEQEYQETFTDANATSGASSQAQKVKKMVVPRSTVWEHFTRNKENRNKCVCHHCEKIFSCASKSGTSNLKQHLQICKEHIAWLTSQKKNQQHIGPGGNLKASKLTEAVFKEACNELVVLAELPLSFIESTAFRHFCDKVLPFKPHSRRTLTRNIVEMFVKKKAALKNTLITSKQRVSLTTDIWVSQMTGASYMVITAHFIDDKWQLKKLIIGFKYVMDHKGQTISTVLLECLADWGL</sequence>
<evidence type="ECO:0000313" key="9">
    <source>
        <dbReference type="RefSeq" id="XP_056851603.1"/>
    </source>
</evidence>
<dbReference type="KEGG" id="rsz:108836003"/>
<evidence type="ECO:0000313" key="8">
    <source>
        <dbReference type="Proteomes" id="UP000504610"/>
    </source>
</evidence>
<feature type="domain" description="BED-type" evidence="7">
    <location>
        <begin position="133"/>
        <end position="189"/>
    </location>
</feature>
<dbReference type="InterPro" id="IPR012337">
    <property type="entry name" value="RNaseH-like_sf"/>
</dbReference>
<proteinExistence type="predicted"/>
<dbReference type="AlphaFoldDB" id="A0A9W3CJ18"/>
<dbReference type="SUPFAM" id="SSF57667">
    <property type="entry name" value="beta-beta-alpha zinc fingers"/>
    <property type="match status" value="1"/>
</dbReference>